<feature type="region of interest" description="Disordered" evidence="1">
    <location>
        <begin position="81"/>
        <end position="140"/>
    </location>
</feature>
<organism evidence="2 3">
    <name type="scientific">Nocardia caishijiensis</name>
    <dbReference type="NCBI Taxonomy" id="184756"/>
    <lineage>
        <taxon>Bacteria</taxon>
        <taxon>Bacillati</taxon>
        <taxon>Actinomycetota</taxon>
        <taxon>Actinomycetes</taxon>
        <taxon>Mycobacteriales</taxon>
        <taxon>Nocardiaceae</taxon>
        <taxon>Nocardia</taxon>
    </lineage>
</organism>
<evidence type="ECO:0000256" key="1">
    <source>
        <dbReference type="SAM" id="MobiDB-lite"/>
    </source>
</evidence>
<feature type="compositionally biased region" description="Basic residues" evidence="1">
    <location>
        <begin position="118"/>
        <end position="140"/>
    </location>
</feature>
<sequence>MPSVSFAPTDVVRAVADSLAAAAVLHRRGAIELRNPIELLRTARDATALGPAVTTLAHATRVASSATALIDDRGPITFEQLDHASGPTVSTRPISRITTSNARCSRSLHASPSSSRKCCGRKPVVKNRLTRRNSRRSHRP</sequence>
<dbReference type="Proteomes" id="UP000798951">
    <property type="component" value="Unassembled WGS sequence"/>
</dbReference>
<protein>
    <submittedName>
        <fullName evidence="2">Uncharacterized protein</fullName>
    </submittedName>
</protein>
<feature type="compositionally biased region" description="Low complexity" evidence="1">
    <location>
        <begin position="103"/>
        <end position="116"/>
    </location>
</feature>
<dbReference type="EMBL" id="VMSD01000007">
    <property type="protein sequence ID" value="KAF0845483.1"/>
    <property type="molecule type" value="Genomic_DNA"/>
</dbReference>
<evidence type="ECO:0000313" key="3">
    <source>
        <dbReference type="Proteomes" id="UP000798951"/>
    </source>
</evidence>
<gene>
    <name evidence="2" type="ORF">FNL39_10784</name>
</gene>
<feature type="compositionally biased region" description="Polar residues" evidence="1">
    <location>
        <begin position="87"/>
        <end position="102"/>
    </location>
</feature>
<proteinExistence type="predicted"/>
<keyword evidence="3" id="KW-1185">Reference proteome</keyword>
<evidence type="ECO:0000313" key="2">
    <source>
        <dbReference type="EMBL" id="KAF0845483.1"/>
    </source>
</evidence>
<accession>A0ABQ6YI64</accession>
<comment type="caution">
    <text evidence="2">The sequence shown here is derived from an EMBL/GenBank/DDBJ whole genome shotgun (WGS) entry which is preliminary data.</text>
</comment>
<reference evidence="2 3" key="1">
    <citation type="submission" date="2019-07" db="EMBL/GenBank/DDBJ databases">
        <title>Genomic Encyclopedia of Type Strains, Phase IV (KMG-IV): sequencing the most valuable type-strain genomes for metagenomic binning, comparative biology and taxonomic classification.</title>
        <authorList>
            <person name="Goeker M."/>
        </authorList>
    </citation>
    <scope>NUCLEOTIDE SEQUENCE [LARGE SCALE GENOMIC DNA]</scope>
    <source>
        <strain evidence="2 3">DSM 44831</strain>
    </source>
</reference>
<name>A0ABQ6YI64_9NOCA</name>